<sequence>MASSFRQFIMRGNVVDLAVGVVIGAAFSNLVVKFTESFINPLIRLATGGVEFGGKIVLVSSPDTNAEIAINYGNFITALITFVITAAVVYYAVVLPIGRLNERLAKKPEPTPAGPSPQEKLLAEIRDLLKKQ</sequence>
<dbReference type="InterPro" id="IPR036019">
    <property type="entry name" value="MscL_channel"/>
</dbReference>
<organism evidence="11 12">
    <name type="scientific">Candidatus Macondimonas diazotrophica</name>
    <dbReference type="NCBI Taxonomy" id="2305248"/>
    <lineage>
        <taxon>Bacteria</taxon>
        <taxon>Pseudomonadati</taxon>
        <taxon>Pseudomonadota</taxon>
        <taxon>Gammaproteobacteria</taxon>
        <taxon>Chromatiales</taxon>
        <taxon>Ectothiorhodospiraceae</taxon>
        <taxon>Candidatus Macondimonas</taxon>
    </lineage>
</organism>
<dbReference type="InterPro" id="IPR037673">
    <property type="entry name" value="MSC/AndL"/>
</dbReference>
<dbReference type="Gene3D" id="1.10.1200.120">
    <property type="entry name" value="Large-conductance mechanosensitive channel, MscL, domain 1"/>
    <property type="match status" value="1"/>
</dbReference>
<keyword evidence="3 10" id="KW-0813">Transport</keyword>
<evidence type="ECO:0000256" key="8">
    <source>
        <dbReference type="ARBA" id="ARBA00023136"/>
    </source>
</evidence>
<feature type="transmembrane region" description="Helical" evidence="10">
    <location>
        <begin position="75"/>
        <end position="97"/>
    </location>
</feature>
<evidence type="ECO:0000256" key="2">
    <source>
        <dbReference type="ARBA" id="ARBA00007254"/>
    </source>
</evidence>
<evidence type="ECO:0000256" key="4">
    <source>
        <dbReference type="ARBA" id="ARBA00022475"/>
    </source>
</evidence>
<comment type="subcellular location">
    <subcellularLocation>
        <location evidence="10">Cell inner membrane</location>
        <topology evidence="10">Multi-pass membrane protein</topology>
    </subcellularLocation>
    <subcellularLocation>
        <location evidence="1">Cell membrane</location>
        <topology evidence="1">Multi-pass membrane protein</topology>
    </subcellularLocation>
</comment>
<feature type="transmembrane region" description="Helical" evidence="10">
    <location>
        <begin position="12"/>
        <end position="32"/>
    </location>
</feature>
<keyword evidence="8 10" id="KW-0472">Membrane</keyword>
<dbReference type="SUPFAM" id="SSF81330">
    <property type="entry name" value="Gated mechanosensitive channel"/>
    <property type="match status" value="1"/>
</dbReference>
<dbReference type="Pfam" id="PF01741">
    <property type="entry name" value="MscL"/>
    <property type="match status" value="1"/>
</dbReference>
<evidence type="ECO:0000256" key="7">
    <source>
        <dbReference type="ARBA" id="ARBA00023065"/>
    </source>
</evidence>
<dbReference type="NCBIfam" id="TIGR00220">
    <property type="entry name" value="mscL"/>
    <property type="match status" value="1"/>
</dbReference>
<dbReference type="InterPro" id="IPR001185">
    <property type="entry name" value="MS_channel"/>
</dbReference>
<dbReference type="RefSeq" id="WP_135280871.1">
    <property type="nucleotide sequence ID" value="NZ_SRIO01000003.1"/>
</dbReference>
<dbReference type="Proteomes" id="UP000297890">
    <property type="component" value="Unassembled WGS sequence"/>
</dbReference>
<comment type="subunit">
    <text evidence="10">Homopentamer.</text>
</comment>
<gene>
    <name evidence="10 11" type="primary">mscL</name>
    <name evidence="11" type="ORF">E4680_02785</name>
</gene>
<dbReference type="PANTHER" id="PTHR30266:SF2">
    <property type="entry name" value="LARGE-CONDUCTANCE MECHANOSENSITIVE CHANNEL"/>
    <property type="match status" value="1"/>
</dbReference>
<dbReference type="GO" id="GO:0008381">
    <property type="term" value="F:mechanosensitive monoatomic ion channel activity"/>
    <property type="evidence" value="ECO:0007669"/>
    <property type="project" value="UniProtKB-UniRule"/>
</dbReference>
<evidence type="ECO:0000256" key="1">
    <source>
        <dbReference type="ARBA" id="ARBA00004651"/>
    </source>
</evidence>
<evidence type="ECO:0000313" key="12">
    <source>
        <dbReference type="Proteomes" id="UP000297890"/>
    </source>
</evidence>
<dbReference type="GO" id="GO:0005886">
    <property type="term" value="C:plasma membrane"/>
    <property type="evidence" value="ECO:0007669"/>
    <property type="project" value="UniProtKB-SubCell"/>
</dbReference>
<evidence type="ECO:0000256" key="9">
    <source>
        <dbReference type="ARBA" id="ARBA00023303"/>
    </source>
</evidence>
<comment type="similarity">
    <text evidence="2 10">Belongs to the MscL family.</text>
</comment>
<comment type="function">
    <text evidence="10">Channel that opens in response to stretch forces in the membrane lipid bilayer. May participate in the regulation of osmotic pressure changes within the cell.</text>
</comment>
<protein>
    <recommendedName>
        <fullName evidence="10">Large-conductance mechanosensitive channel</fullName>
    </recommendedName>
</protein>
<evidence type="ECO:0000313" key="11">
    <source>
        <dbReference type="EMBL" id="TFZ83454.1"/>
    </source>
</evidence>
<reference evidence="11 12" key="1">
    <citation type="journal article" date="2019" name="ISME J.">
        <title>Candidatus Macondimonas diazotrophica, a novel gammaproteobacterial genus dominating crude-oil-contaminated coastal sediments.</title>
        <authorList>
            <person name="Karthikeyan S."/>
            <person name="Konstantinidis K."/>
        </authorList>
    </citation>
    <scope>NUCLEOTIDE SEQUENCE [LARGE SCALE GENOMIC DNA]</scope>
    <source>
        <strain evidence="11 12">KTK01</strain>
    </source>
</reference>
<keyword evidence="6 10" id="KW-1133">Transmembrane helix</keyword>
<proteinExistence type="inferred from homology"/>
<keyword evidence="10" id="KW-0997">Cell inner membrane</keyword>
<dbReference type="HAMAP" id="MF_00115">
    <property type="entry name" value="MscL"/>
    <property type="match status" value="1"/>
</dbReference>
<dbReference type="PRINTS" id="PR01264">
    <property type="entry name" value="MECHCHANNEL"/>
</dbReference>
<keyword evidence="4 10" id="KW-1003">Cell membrane</keyword>
<keyword evidence="9 10" id="KW-0407">Ion channel</keyword>
<keyword evidence="5 10" id="KW-0812">Transmembrane</keyword>
<dbReference type="InterPro" id="IPR019823">
    <property type="entry name" value="Mechanosensitive_channel_CS"/>
</dbReference>
<evidence type="ECO:0000256" key="6">
    <source>
        <dbReference type="ARBA" id="ARBA00022989"/>
    </source>
</evidence>
<dbReference type="AlphaFoldDB" id="A0A4Z0FCE7"/>
<comment type="caution">
    <text evidence="11">The sequence shown here is derived from an EMBL/GenBank/DDBJ whole genome shotgun (WGS) entry which is preliminary data.</text>
</comment>
<keyword evidence="7 10" id="KW-0406">Ion transport</keyword>
<accession>A0A4Z0FCE7</accession>
<evidence type="ECO:0000256" key="10">
    <source>
        <dbReference type="HAMAP-Rule" id="MF_00115"/>
    </source>
</evidence>
<evidence type="ECO:0000256" key="5">
    <source>
        <dbReference type="ARBA" id="ARBA00022692"/>
    </source>
</evidence>
<dbReference type="EMBL" id="SRIO01000003">
    <property type="protein sequence ID" value="TFZ83454.1"/>
    <property type="molecule type" value="Genomic_DNA"/>
</dbReference>
<dbReference type="OrthoDB" id="9810350at2"/>
<keyword evidence="12" id="KW-1185">Reference proteome</keyword>
<dbReference type="PROSITE" id="PS01327">
    <property type="entry name" value="MSCL"/>
    <property type="match status" value="1"/>
</dbReference>
<dbReference type="PANTHER" id="PTHR30266">
    <property type="entry name" value="MECHANOSENSITIVE CHANNEL MSCL"/>
    <property type="match status" value="1"/>
</dbReference>
<evidence type="ECO:0000256" key="3">
    <source>
        <dbReference type="ARBA" id="ARBA00022448"/>
    </source>
</evidence>
<name>A0A4Z0FCE7_9GAMM</name>